<feature type="signal peptide" evidence="1">
    <location>
        <begin position="1"/>
        <end position="26"/>
    </location>
</feature>
<dbReference type="RefSeq" id="XP_001832768.2">
    <property type="nucleotide sequence ID" value="XM_001832716.2"/>
</dbReference>
<dbReference type="STRING" id="240176.A8NDG8"/>
<dbReference type="OrthoDB" id="2686356at2759"/>
<evidence type="ECO:0000313" key="2">
    <source>
        <dbReference type="EMBL" id="EAU89013.2"/>
    </source>
</evidence>
<evidence type="ECO:0000256" key="1">
    <source>
        <dbReference type="SAM" id="SignalP"/>
    </source>
</evidence>
<organism evidence="2 3">
    <name type="scientific">Coprinopsis cinerea (strain Okayama-7 / 130 / ATCC MYA-4618 / FGSC 9003)</name>
    <name type="common">Inky cap fungus</name>
    <name type="synonym">Hormographiella aspergillata</name>
    <dbReference type="NCBI Taxonomy" id="240176"/>
    <lineage>
        <taxon>Eukaryota</taxon>
        <taxon>Fungi</taxon>
        <taxon>Dikarya</taxon>
        <taxon>Basidiomycota</taxon>
        <taxon>Agaricomycotina</taxon>
        <taxon>Agaricomycetes</taxon>
        <taxon>Agaricomycetidae</taxon>
        <taxon>Agaricales</taxon>
        <taxon>Agaricineae</taxon>
        <taxon>Psathyrellaceae</taxon>
        <taxon>Coprinopsis</taxon>
    </lineage>
</organism>
<protein>
    <recommendedName>
        <fullName evidence="4">Secreted protein</fullName>
    </recommendedName>
</protein>
<feature type="chain" id="PRO_5002726427" description="Secreted protein" evidence="1">
    <location>
        <begin position="27"/>
        <end position="168"/>
    </location>
</feature>
<evidence type="ECO:0008006" key="4">
    <source>
        <dbReference type="Google" id="ProtNLM"/>
    </source>
</evidence>
<sequence>MFSRFLSSVHLAVLVVVLSVVGRVAGLPQPVEGAPQAPTADELIRAAETGELVIVPGEGLPSLESLGLTSRDIVVRTLERLDALKQAEEANRDANSTSLTRRYTPTCNWSTTMAFYKSWFCYDYLHSIGSTTCAVPSGGSRFCHSVSGSDDVAWWGNVNGVSYTQSSW</sequence>
<dbReference type="KEGG" id="cci:CC1G_09982"/>
<keyword evidence="1" id="KW-0732">Signal</keyword>
<dbReference type="VEuPathDB" id="FungiDB:CC1G_09982"/>
<dbReference type="HOGENOM" id="CLU_101873_1_0_1"/>
<reference evidence="2 3" key="1">
    <citation type="journal article" date="2010" name="Proc. Natl. Acad. Sci. U.S.A.">
        <title>Insights into evolution of multicellular fungi from the assembled chromosomes of the mushroom Coprinopsis cinerea (Coprinus cinereus).</title>
        <authorList>
            <person name="Stajich J.E."/>
            <person name="Wilke S.K."/>
            <person name="Ahren D."/>
            <person name="Au C.H."/>
            <person name="Birren B.W."/>
            <person name="Borodovsky M."/>
            <person name="Burns C."/>
            <person name="Canback B."/>
            <person name="Casselton L.A."/>
            <person name="Cheng C.K."/>
            <person name="Deng J."/>
            <person name="Dietrich F.S."/>
            <person name="Fargo D.C."/>
            <person name="Farman M.L."/>
            <person name="Gathman A.C."/>
            <person name="Goldberg J."/>
            <person name="Guigo R."/>
            <person name="Hoegger P.J."/>
            <person name="Hooker J.B."/>
            <person name="Huggins A."/>
            <person name="James T.Y."/>
            <person name="Kamada T."/>
            <person name="Kilaru S."/>
            <person name="Kodira C."/>
            <person name="Kues U."/>
            <person name="Kupfer D."/>
            <person name="Kwan H.S."/>
            <person name="Lomsadze A."/>
            <person name="Li W."/>
            <person name="Lilly W.W."/>
            <person name="Ma L.J."/>
            <person name="Mackey A.J."/>
            <person name="Manning G."/>
            <person name="Martin F."/>
            <person name="Muraguchi H."/>
            <person name="Natvig D.O."/>
            <person name="Palmerini H."/>
            <person name="Ramesh M.A."/>
            <person name="Rehmeyer C.J."/>
            <person name="Roe B.A."/>
            <person name="Shenoy N."/>
            <person name="Stanke M."/>
            <person name="Ter-Hovhannisyan V."/>
            <person name="Tunlid A."/>
            <person name="Velagapudi R."/>
            <person name="Vision T.J."/>
            <person name="Zeng Q."/>
            <person name="Zolan M.E."/>
            <person name="Pukkila P.J."/>
        </authorList>
    </citation>
    <scope>NUCLEOTIDE SEQUENCE [LARGE SCALE GENOMIC DNA]</scope>
    <source>
        <strain evidence="3">Okayama-7 / 130 / ATCC MYA-4618 / FGSC 9003</strain>
    </source>
</reference>
<comment type="caution">
    <text evidence="2">The sequence shown here is derived from an EMBL/GenBank/DDBJ whole genome shotgun (WGS) entry which is preliminary data.</text>
</comment>
<gene>
    <name evidence="2" type="ORF">CC1G_09982</name>
</gene>
<keyword evidence="3" id="KW-1185">Reference proteome</keyword>
<name>A8NDG8_COPC7</name>
<dbReference type="Proteomes" id="UP000001861">
    <property type="component" value="Unassembled WGS sequence"/>
</dbReference>
<proteinExistence type="predicted"/>
<evidence type="ECO:0000313" key="3">
    <source>
        <dbReference type="Proteomes" id="UP000001861"/>
    </source>
</evidence>
<dbReference type="EMBL" id="AACS02000009">
    <property type="protein sequence ID" value="EAU89013.2"/>
    <property type="molecule type" value="Genomic_DNA"/>
</dbReference>
<dbReference type="InParanoid" id="A8NDG8"/>
<dbReference type="GeneID" id="6009256"/>
<dbReference type="AlphaFoldDB" id="A8NDG8"/>
<accession>A8NDG8</accession>